<feature type="compositionally biased region" description="Basic and acidic residues" evidence="1">
    <location>
        <begin position="819"/>
        <end position="831"/>
    </location>
</feature>
<feature type="region of interest" description="Disordered" evidence="1">
    <location>
        <begin position="300"/>
        <end position="326"/>
    </location>
</feature>
<name>A0A135RYK3_9PEZI</name>
<evidence type="ECO:0000313" key="3">
    <source>
        <dbReference type="Proteomes" id="UP000070328"/>
    </source>
</evidence>
<evidence type="ECO:0000256" key="1">
    <source>
        <dbReference type="SAM" id="MobiDB-lite"/>
    </source>
</evidence>
<reference evidence="2 3" key="1">
    <citation type="submission" date="2014-02" db="EMBL/GenBank/DDBJ databases">
        <title>The genome sequence of Colletotrichum simmondsii CBS122122.</title>
        <authorList>
            <person name="Baroncelli R."/>
            <person name="Thon M.R."/>
        </authorList>
    </citation>
    <scope>NUCLEOTIDE SEQUENCE [LARGE SCALE GENOMIC DNA]</scope>
    <source>
        <strain evidence="2 3">CBS122122</strain>
    </source>
</reference>
<feature type="compositionally biased region" description="Basic and acidic residues" evidence="1">
    <location>
        <begin position="1"/>
        <end position="14"/>
    </location>
</feature>
<feature type="compositionally biased region" description="Basic and acidic residues" evidence="1">
    <location>
        <begin position="523"/>
        <end position="534"/>
    </location>
</feature>
<feature type="compositionally biased region" description="Basic and acidic residues" evidence="1">
    <location>
        <begin position="194"/>
        <end position="206"/>
    </location>
</feature>
<feature type="region of interest" description="Disordered" evidence="1">
    <location>
        <begin position="79"/>
        <end position="206"/>
    </location>
</feature>
<evidence type="ECO:0000313" key="2">
    <source>
        <dbReference type="EMBL" id="KXH28689.1"/>
    </source>
</evidence>
<organism evidence="2 3">
    <name type="scientific">Colletotrichum simmondsii</name>
    <dbReference type="NCBI Taxonomy" id="703756"/>
    <lineage>
        <taxon>Eukaryota</taxon>
        <taxon>Fungi</taxon>
        <taxon>Dikarya</taxon>
        <taxon>Ascomycota</taxon>
        <taxon>Pezizomycotina</taxon>
        <taxon>Sordariomycetes</taxon>
        <taxon>Hypocreomycetidae</taxon>
        <taxon>Glomerellales</taxon>
        <taxon>Glomerellaceae</taxon>
        <taxon>Colletotrichum</taxon>
        <taxon>Colletotrichum acutatum species complex</taxon>
    </lineage>
</organism>
<keyword evidence="3" id="KW-1185">Reference proteome</keyword>
<dbReference type="AlphaFoldDB" id="A0A135RYK3"/>
<sequence>MGSRAAKDHQLDLHRRQHGRSSDRPIATRHPYLEEERMSRSRSRRVNHASDCSLLETGRSGNGIVEDWLANVSRRGVDTRGSAKRLQSNQDKSNAQNPEWRPHGISLQNAVQGGHKRAPSRDSSIIPEPVTKKARPSIAVISHGPFHRSPVTGVTDFPISADSSPPRFEKRARYKTREDRYDSRKKPKEKRRRAPEETIRRSEEVPKKPILSGRDVMNNFQPEAVLNDRLTLQPCLTPGLFQNGQISSPKPVGDLAYNSMISVEHPPSREYSWQRQQRSEAKARQRREIELVEISTFLRRKETPTTEHPVAGRGRPRDSYEDQKLKDRLPENLPACDDRLSTRSITGSDSLRDDQRCHIHDKTYVAPVRQVRSSSRATTYVTWATSGKHQTSLPGNSFDRHHSSTPEPIREALRETGIFDGAEINRKARVSSHDLRRRKQEVHPDGESKNFEASREQPMIIRYLDKGVMTTNESSPSPSVLEQSRSLSAARDSFVLENTADTRAEVLVGSTAEQALNEPSGGEIHKDSNGESCRKAAAPTTRASTAMQAYLLPPSIDLSAKTQAIPKNKIQETETTTPNIAKATMPVAERSDVCVKGDVELGREATVNQSNEQFLAPELSAMPPVPCWQQIRAPAALSGREEPNHSALPEEELLDNNSYDHLTYEIDHSGETFWPPQVFSRTTSRVNQPRKPYHYSRPRTNGPGSMTRFNPSQFQRSESIIDFIARVEQEVLGPESSGYVDNPSDEARVWQHDDRLGAPSDTFREAQSLIPRGVSTNQPLAEPGRRHPEDAFDRMEEEPSEIRYHGERTDESNQYWAEQHTKQPEDEKYDKDEKEEMLAFWRPNYFH</sequence>
<protein>
    <submittedName>
        <fullName evidence="2">Uncharacterized protein</fullName>
    </submittedName>
</protein>
<accession>A0A135RYK3</accession>
<feature type="compositionally biased region" description="Basic and acidic residues" evidence="1">
    <location>
        <begin position="167"/>
        <end position="184"/>
    </location>
</feature>
<feature type="compositionally biased region" description="Basic and acidic residues" evidence="1">
    <location>
        <begin position="441"/>
        <end position="455"/>
    </location>
</feature>
<proteinExistence type="predicted"/>
<comment type="caution">
    <text evidence="2">The sequence shown here is derived from an EMBL/GenBank/DDBJ whole genome shotgun (WGS) entry which is preliminary data.</text>
</comment>
<dbReference type="OrthoDB" id="2537141at2759"/>
<gene>
    <name evidence="2" type="ORF">CSIM01_08310</name>
</gene>
<feature type="region of interest" description="Disordered" evidence="1">
    <location>
        <begin position="430"/>
        <end position="457"/>
    </location>
</feature>
<feature type="compositionally biased region" description="Basic and acidic residues" evidence="1">
    <location>
        <begin position="783"/>
        <end position="794"/>
    </location>
</feature>
<feature type="compositionally biased region" description="Basic and acidic residues" evidence="1">
    <location>
        <begin position="800"/>
        <end position="811"/>
    </location>
</feature>
<dbReference type="Proteomes" id="UP000070328">
    <property type="component" value="Unassembled WGS sequence"/>
</dbReference>
<feature type="compositionally biased region" description="Polar residues" evidence="1">
    <location>
        <begin position="85"/>
        <end position="97"/>
    </location>
</feature>
<feature type="region of interest" description="Disordered" evidence="1">
    <location>
        <begin position="764"/>
        <end position="831"/>
    </location>
</feature>
<feature type="region of interest" description="Disordered" evidence="1">
    <location>
        <begin position="511"/>
        <end position="537"/>
    </location>
</feature>
<feature type="region of interest" description="Disordered" evidence="1">
    <location>
        <begin position="682"/>
        <end position="706"/>
    </location>
</feature>
<feature type="region of interest" description="Disordered" evidence="1">
    <location>
        <begin position="387"/>
        <end position="406"/>
    </location>
</feature>
<dbReference type="EMBL" id="JFBX01000764">
    <property type="protein sequence ID" value="KXH28689.1"/>
    <property type="molecule type" value="Genomic_DNA"/>
</dbReference>
<feature type="region of interest" description="Disordered" evidence="1">
    <location>
        <begin position="1"/>
        <end position="59"/>
    </location>
</feature>
<feature type="compositionally biased region" description="Basic and acidic residues" evidence="1">
    <location>
        <begin position="315"/>
        <end position="326"/>
    </location>
</feature>